<accession>A7A8A9</accession>
<dbReference type="AlphaFoldDB" id="A7A8A9"/>
<name>A7A8A9_BIFAD</name>
<reference evidence="1 2" key="2">
    <citation type="submission" date="2007-05" db="EMBL/GenBank/DDBJ databases">
        <title>Draft genome sequence of Bifidobacterium adolescentis (L2-32).</title>
        <authorList>
            <person name="Sudarsanam P."/>
            <person name="Ley R."/>
            <person name="Guruge J."/>
            <person name="Turnbaugh P.J."/>
            <person name="Mahowald M."/>
            <person name="Liep D."/>
            <person name="Gordon J."/>
        </authorList>
    </citation>
    <scope>NUCLEOTIDE SEQUENCE [LARGE SCALE GENOMIC DNA]</scope>
    <source>
        <strain evidence="1 2">L2-32</strain>
    </source>
</reference>
<sequence length="56" mass="6706">MIAWEVGSVPSKPAFRIFCRNQRLLASWNRTENKTESCFDRNQTLNRYRKSLVTVW</sequence>
<gene>
    <name evidence="1" type="ORF">BIFADO_02099</name>
</gene>
<protein>
    <submittedName>
        <fullName evidence="1">Uncharacterized protein</fullName>
    </submittedName>
</protein>
<dbReference type="HOGENOM" id="CLU_3004913_0_0_11"/>
<organism evidence="1 2">
    <name type="scientific">Bifidobacterium adolescentis L2-32</name>
    <dbReference type="NCBI Taxonomy" id="411481"/>
    <lineage>
        <taxon>Bacteria</taxon>
        <taxon>Bacillati</taxon>
        <taxon>Actinomycetota</taxon>
        <taxon>Actinomycetes</taxon>
        <taxon>Bifidobacteriales</taxon>
        <taxon>Bifidobacteriaceae</taxon>
        <taxon>Bifidobacterium</taxon>
    </lineage>
</organism>
<evidence type="ECO:0000313" key="1">
    <source>
        <dbReference type="EMBL" id="EDN81974.1"/>
    </source>
</evidence>
<dbReference type="Proteomes" id="UP000003773">
    <property type="component" value="Unassembled WGS sequence"/>
</dbReference>
<comment type="caution">
    <text evidence="1">The sequence shown here is derived from an EMBL/GenBank/DDBJ whole genome shotgun (WGS) entry which is preliminary data.</text>
</comment>
<evidence type="ECO:0000313" key="2">
    <source>
        <dbReference type="Proteomes" id="UP000003773"/>
    </source>
</evidence>
<reference evidence="1 2" key="1">
    <citation type="submission" date="2007-04" db="EMBL/GenBank/DDBJ databases">
        <authorList>
            <person name="Fulton L."/>
            <person name="Clifton S."/>
            <person name="Fulton B."/>
            <person name="Xu J."/>
            <person name="Minx P."/>
            <person name="Pepin K.H."/>
            <person name="Johnson M."/>
            <person name="Thiruvilangam P."/>
            <person name="Bhonagiri V."/>
            <person name="Nash W.E."/>
            <person name="Mardis E.R."/>
            <person name="Wilson R.K."/>
        </authorList>
    </citation>
    <scope>NUCLEOTIDE SEQUENCE [LARGE SCALE GENOMIC DNA]</scope>
    <source>
        <strain evidence="1 2">L2-32</strain>
    </source>
</reference>
<dbReference type="EMBL" id="AAXD02000074">
    <property type="protein sequence ID" value="EDN81974.1"/>
    <property type="molecule type" value="Genomic_DNA"/>
</dbReference>
<proteinExistence type="predicted"/>